<name>A0A126ZXH5_9MICC</name>
<feature type="compositionally biased region" description="Low complexity" evidence="1">
    <location>
        <begin position="163"/>
        <end position="176"/>
    </location>
</feature>
<gene>
    <name evidence="2" type="ORF">SA2016_0567</name>
</gene>
<reference evidence="2 3" key="1">
    <citation type="submission" date="2016-02" db="EMBL/GenBank/DDBJ databases">
        <title>Complete genome of Sinomonas atrocyanea KCTC 3377.</title>
        <authorList>
            <person name="Kim K.M."/>
        </authorList>
    </citation>
    <scope>NUCLEOTIDE SEQUENCE [LARGE SCALE GENOMIC DNA]</scope>
    <source>
        <strain evidence="2 3">KCTC 3377</strain>
    </source>
</reference>
<feature type="region of interest" description="Disordered" evidence="1">
    <location>
        <begin position="82"/>
        <end position="176"/>
    </location>
</feature>
<organism evidence="2 3">
    <name type="scientific">Sinomonas atrocyanea</name>
    <dbReference type="NCBI Taxonomy" id="37927"/>
    <lineage>
        <taxon>Bacteria</taxon>
        <taxon>Bacillati</taxon>
        <taxon>Actinomycetota</taxon>
        <taxon>Actinomycetes</taxon>
        <taxon>Micrococcales</taxon>
        <taxon>Micrococcaceae</taxon>
        <taxon>Sinomonas</taxon>
    </lineage>
</organism>
<feature type="compositionally biased region" description="Low complexity" evidence="1">
    <location>
        <begin position="126"/>
        <end position="139"/>
    </location>
</feature>
<dbReference type="KEGG" id="satk:SA2016_0567"/>
<dbReference type="AlphaFoldDB" id="A0A126ZXH5"/>
<dbReference type="EMBL" id="CP014518">
    <property type="protein sequence ID" value="AMM31261.1"/>
    <property type="molecule type" value="Genomic_DNA"/>
</dbReference>
<feature type="compositionally biased region" description="Low complexity" evidence="1">
    <location>
        <begin position="91"/>
        <end position="114"/>
    </location>
</feature>
<accession>A0A126ZXH5</accession>
<proteinExistence type="predicted"/>
<keyword evidence="3" id="KW-1185">Reference proteome</keyword>
<sequence>MHDSSGPHERPGTPEFHEIEAHELKQGQRLLLPDGKDSAEILEVDTVLDDYGHAALYFAVLDNHLNLRVAHGTRVRVARGKGGRPADLLFSGAAGSTSGSTAARGPAGPAAPEPASREPRGAGLSGTEPGAPGPATAEPYRTDAAPARTETEVLVSTEPHATEPPAAGASPAAVPQAPLRGPSEITLETGEVVVVPGAAPASSPGPRPELLARIPALEEKPEELMRAIDAAHPGRHAVNELAGRLAKGINVKSGACLSDLRELAFELYVGQDDAENALKVADLLAVLPYDGNPARWASIESALGLASHLARKEGDEERAEAYGELLRTPDTAETDPFRARMAERVRQRALNAPNLYDKEVSRAAAAKDHAEERAWRMLRLGSLLHLRAHGGSTVFAQEELDRRIDVELGAVRP</sequence>
<dbReference type="Proteomes" id="UP000070134">
    <property type="component" value="Chromosome"/>
</dbReference>
<dbReference type="RefSeq" id="WP_066495045.1">
    <property type="nucleotide sequence ID" value="NZ_BJMO01000023.1"/>
</dbReference>
<evidence type="ECO:0000313" key="3">
    <source>
        <dbReference type="Proteomes" id="UP000070134"/>
    </source>
</evidence>
<evidence type="ECO:0000256" key="1">
    <source>
        <dbReference type="SAM" id="MobiDB-lite"/>
    </source>
</evidence>
<dbReference type="PATRIC" id="fig|37927.3.peg.585"/>
<dbReference type="Pfam" id="PF20453">
    <property type="entry name" value="DUF6707"/>
    <property type="match status" value="1"/>
</dbReference>
<dbReference type="OrthoDB" id="4963323at2"/>
<dbReference type="STRING" id="37927.SA2016_0567"/>
<evidence type="ECO:0000313" key="2">
    <source>
        <dbReference type="EMBL" id="AMM31261.1"/>
    </source>
</evidence>
<protein>
    <submittedName>
        <fullName evidence="2">Uncharacterized protein</fullName>
    </submittedName>
</protein>
<dbReference type="InterPro" id="IPR046553">
    <property type="entry name" value="DUF6707"/>
</dbReference>